<evidence type="ECO:0000256" key="2">
    <source>
        <dbReference type="ARBA" id="ARBA00023125"/>
    </source>
</evidence>
<dbReference type="PROSITE" id="PS50048">
    <property type="entry name" value="ZN2_CY6_FUNGAL_2"/>
    <property type="match status" value="1"/>
</dbReference>
<reference evidence="7" key="1">
    <citation type="submission" date="2022-11" db="EMBL/GenBank/DDBJ databases">
        <authorList>
            <person name="Petersen C."/>
        </authorList>
    </citation>
    <scope>NUCLEOTIDE SEQUENCE</scope>
    <source>
        <strain evidence="7">IBT 19713</strain>
    </source>
</reference>
<keyword evidence="4" id="KW-0539">Nucleus</keyword>
<feature type="domain" description="Zn(2)-C6 fungal-type" evidence="6">
    <location>
        <begin position="13"/>
        <end position="43"/>
    </location>
</feature>
<evidence type="ECO:0000256" key="3">
    <source>
        <dbReference type="ARBA" id="ARBA00023163"/>
    </source>
</evidence>
<dbReference type="InterPro" id="IPR053157">
    <property type="entry name" value="Sterol_Uptake_Regulator"/>
</dbReference>
<dbReference type="PANTHER" id="PTHR47784">
    <property type="entry name" value="STEROL UPTAKE CONTROL PROTEIN 2"/>
    <property type="match status" value="1"/>
</dbReference>
<dbReference type="PANTHER" id="PTHR47784:SF10">
    <property type="entry name" value="TRANSCRIPTION FACTOR, PUTATIVE (AFU_ORTHOLOGUE AFUA_6G14150)-RELATED"/>
    <property type="match status" value="1"/>
</dbReference>
<gene>
    <name evidence="7" type="ORF">N7468_002854</name>
</gene>
<comment type="caution">
    <text evidence="7">The sequence shown here is derived from an EMBL/GenBank/DDBJ whole genome shotgun (WGS) entry which is preliminary data.</text>
</comment>
<dbReference type="RefSeq" id="XP_058335292.1">
    <property type="nucleotide sequence ID" value="XM_058472151.1"/>
</dbReference>
<dbReference type="SMART" id="SM00066">
    <property type="entry name" value="GAL4"/>
    <property type="match status" value="1"/>
</dbReference>
<dbReference type="GeneID" id="83199454"/>
<evidence type="ECO:0000256" key="4">
    <source>
        <dbReference type="ARBA" id="ARBA00023242"/>
    </source>
</evidence>
<dbReference type="EMBL" id="JAPQKS010000002">
    <property type="protein sequence ID" value="KAJ5247871.1"/>
    <property type="molecule type" value="Genomic_DNA"/>
</dbReference>
<dbReference type="PROSITE" id="PS00463">
    <property type="entry name" value="ZN2_CY6_FUNGAL_1"/>
    <property type="match status" value="1"/>
</dbReference>
<dbReference type="GO" id="GO:0003677">
    <property type="term" value="F:DNA binding"/>
    <property type="evidence" value="ECO:0007669"/>
    <property type="project" value="UniProtKB-KW"/>
</dbReference>
<dbReference type="CDD" id="cd00067">
    <property type="entry name" value="GAL4"/>
    <property type="match status" value="1"/>
</dbReference>
<evidence type="ECO:0000256" key="5">
    <source>
        <dbReference type="SAM" id="MobiDB-lite"/>
    </source>
</evidence>
<organism evidence="7 8">
    <name type="scientific">Penicillium chermesinum</name>
    <dbReference type="NCBI Taxonomy" id="63820"/>
    <lineage>
        <taxon>Eukaryota</taxon>
        <taxon>Fungi</taxon>
        <taxon>Dikarya</taxon>
        <taxon>Ascomycota</taxon>
        <taxon>Pezizomycotina</taxon>
        <taxon>Eurotiomycetes</taxon>
        <taxon>Eurotiomycetidae</taxon>
        <taxon>Eurotiales</taxon>
        <taxon>Aspergillaceae</taxon>
        <taxon>Penicillium</taxon>
    </lineage>
</organism>
<dbReference type="OrthoDB" id="5295362at2759"/>
<dbReference type="InterPro" id="IPR001138">
    <property type="entry name" value="Zn2Cys6_DnaBD"/>
</dbReference>
<protein>
    <recommendedName>
        <fullName evidence="6">Zn(2)-C6 fungal-type domain-containing protein</fullName>
    </recommendedName>
</protein>
<dbReference type="GO" id="GO:0008270">
    <property type="term" value="F:zinc ion binding"/>
    <property type="evidence" value="ECO:0007669"/>
    <property type="project" value="InterPro"/>
</dbReference>
<dbReference type="AlphaFoldDB" id="A0A9W9PKZ6"/>
<dbReference type="Proteomes" id="UP001150941">
    <property type="component" value="Unassembled WGS sequence"/>
</dbReference>
<feature type="compositionally biased region" description="Polar residues" evidence="5">
    <location>
        <begin position="49"/>
        <end position="61"/>
    </location>
</feature>
<keyword evidence="2" id="KW-0238">DNA-binding</keyword>
<dbReference type="InterPro" id="IPR036864">
    <property type="entry name" value="Zn2-C6_fun-type_DNA-bd_sf"/>
</dbReference>
<dbReference type="Gene3D" id="4.10.240.10">
    <property type="entry name" value="Zn(2)-C6 fungal-type DNA-binding domain"/>
    <property type="match status" value="1"/>
</dbReference>
<proteinExistence type="predicted"/>
<dbReference type="SUPFAM" id="SSF57701">
    <property type="entry name" value="Zn2/Cys6 DNA-binding domain"/>
    <property type="match status" value="1"/>
</dbReference>
<reference evidence="7" key="2">
    <citation type="journal article" date="2023" name="IMA Fungus">
        <title>Comparative genomic study of the Penicillium genus elucidates a diverse pangenome and 15 lateral gene transfer events.</title>
        <authorList>
            <person name="Petersen C."/>
            <person name="Sorensen T."/>
            <person name="Nielsen M.R."/>
            <person name="Sondergaard T.E."/>
            <person name="Sorensen J.L."/>
            <person name="Fitzpatrick D.A."/>
            <person name="Frisvad J.C."/>
            <person name="Nielsen K.L."/>
        </authorList>
    </citation>
    <scope>NUCLEOTIDE SEQUENCE</scope>
    <source>
        <strain evidence="7">IBT 19713</strain>
    </source>
</reference>
<accession>A0A9W9PKZ6</accession>
<dbReference type="GO" id="GO:0001228">
    <property type="term" value="F:DNA-binding transcription activator activity, RNA polymerase II-specific"/>
    <property type="evidence" value="ECO:0007669"/>
    <property type="project" value="TreeGrafter"/>
</dbReference>
<evidence type="ECO:0000256" key="1">
    <source>
        <dbReference type="ARBA" id="ARBA00023015"/>
    </source>
</evidence>
<keyword evidence="1" id="KW-0805">Transcription regulation</keyword>
<feature type="region of interest" description="Disordered" evidence="5">
    <location>
        <begin position="46"/>
        <end position="91"/>
    </location>
</feature>
<evidence type="ECO:0000313" key="7">
    <source>
        <dbReference type="EMBL" id="KAJ5247871.1"/>
    </source>
</evidence>
<keyword evidence="8" id="KW-1185">Reference proteome</keyword>
<evidence type="ECO:0000313" key="8">
    <source>
        <dbReference type="Proteomes" id="UP001150941"/>
    </source>
</evidence>
<sequence length="390" mass="43959">MAPRRTHTKSRNGCDQCKRRRVKCDESGPPCTNCISRELDCTYSKLPTRDTTSQNGLTSRRGSAMPRDRDHPATPRSLGPVSPASTSSASSGIRDLELMHRFATETFRSVTTTAVSLSVWQKEVPHLALKHDFLMNGILALAALDIANTLEPPASLAYVDTALQYHNLSFAPFRAAIDDLTPLNCEAVLAQSMITTVIGIFLPRAMAPRDEPSNMTENIITLFELLQGIKNIIQAGQSWIKLNLYTSQIFFQRNSLTELESPIRKALDRLGTLNEETLAIIDPEEYRINKDIIANLRYCYTLFTNSGDPSNVIAWLAGVDKEFVNNVRRRQPLALLILMHWGVLLGELEKAWWWARDSGRALVSELLQVLQPIHPRWEDSLSWPRYKMTL</sequence>
<feature type="compositionally biased region" description="Low complexity" evidence="5">
    <location>
        <begin position="82"/>
        <end position="91"/>
    </location>
</feature>
<evidence type="ECO:0000259" key="6">
    <source>
        <dbReference type="PROSITE" id="PS50048"/>
    </source>
</evidence>
<keyword evidence="3" id="KW-0804">Transcription</keyword>
<dbReference type="Pfam" id="PF00172">
    <property type="entry name" value="Zn_clus"/>
    <property type="match status" value="1"/>
</dbReference>
<name>A0A9W9PKZ6_9EURO</name>